<sequence>MTTETQSPPRRLTTHVLDTSTGRPAAGLRLHLTRIEGETRTHLRTVTTNADGRCDAPLLAGSEMTAGTYEIAFEVGNYFDRGDPFLDIVPVRFRIAPQDAGPDHLHVPLLISPYGYSTYRGS</sequence>
<protein>
    <recommendedName>
        <fullName evidence="8">5-hydroxyisourate hydrolase</fullName>
        <shortName evidence="8">HIU hydrolase</shortName>
        <shortName evidence="8">HIUHase</shortName>
        <ecNumber evidence="8">3.5.2.17</ecNumber>
    </recommendedName>
</protein>
<dbReference type="NCBIfam" id="TIGR02962">
    <property type="entry name" value="hdxy_isourate"/>
    <property type="match status" value="1"/>
</dbReference>
<dbReference type="EMBL" id="FOSV01000005">
    <property type="protein sequence ID" value="SFK85613.1"/>
    <property type="molecule type" value="Genomic_DNA"/>
</dbReference>
<dbReference type="CDD" id="cd05822">
    <property type="entry name" value="TLP_HIUase"/>
    <property type="match status" value="1"/>
</dbReference>
<feature type="binding site" evidence="7">
    <location>
        <position position="53"/>
    </location>
    <ligand>
        <name>substrate</name>
    </ligand>
</feature>
<dbReference type="Pfam" id="PF00576">
    <property type="entry name" value="Transthyretin"/>
    <property type="match status" value="1"/>
</dbReference>
<evidence type="ECO:0000256" key="2">
    <source>
        <dbReference type="ARBA" id="ARBA00002704"/>
    </source>
</evidence>
<evidence type="ECO:0000256" key="6">
    <source>
        <dbReference type="ARBA" id="ARBA00022801"/>
    </source>
</evidence>
<keyword evidence="11" id="KW-1185">Reference proteome</keyword>
<comment type="subunit">
    <text evidence="4 8">Homotetramer.</text>
</comment>
<dbReference type="PRINTS" id="PR00189">
    <property type="entry name" value="TRNSTHYRETIN"/>
</dbReference>
<keyword evidence="5 8" id="KW-0659">Purine metabolism</keyword>
<gene>
    <name evidence="10" type="ORF">SAMN04488125_10556</name>
</gene>
<dbReference type="GO" id="GO:0033971">
    <property type="term" value="F:hydroxyisourate hydrolase activity"/>
    <property type="evidence" value="ECO:0007669"/>
    <property type="project" value="UniProtKB-EC"/>
</dbReference>
<dbReference type="EC" id="3.5.2.17" evidence="8"/>
<evidence type="ECO:0000256" key="1">
    <source>
        <dbReference type="ARBA" id="ARBA00001043"/>
    </source>
</evidence>
<feature type="domain" description="Transthyretin/hydroxyisourate hydrolase" evidence="9">
    <location>
        <begin position="12"/>
        <end position="121"/>
    </location>
</feature>
<evidence type="ECO:0000256" key="5">
    <source>
        <dbReference type="ARBA" id="ARBA00022631"/>
    </source>
</evidence>
<dbReference type="OrthoDB" id="9800909at2"/>
<feature type="binding site" evidence="7">
    <location>
        <position position="15"/>
    </location>
    <ligand>
        <name>substrate</name>
    </ligand>
</feature>
<dbReference type="PANTHER" id="PTHR10395">
    <property type="entry name" value="URICASE AND TRANSTHYRETIN-RELATED"/>
    <property type="match status" value="1"/>
</dbReference>
<dbReference type="PANTHER" id="PTHR10395:SF7">
    <property type="entry name" value="5-HYDROXYISOURATE HYDROLASE"/>
    <property type="match status" value="1"/>
</dbReference>
<keyword evidence="6 8" id="KW-0378">Hydrolase</keyword>
<dbReference type="InterPro" id="IPR014306">
    <property type="entry name" value="Hydroxyisourate_hydrolase"/>
</dbReference>
<evidence type="ECO:0000313" key="11">
    <source>
        <dbReference type="Proteomes" id="UP000198804"/>
    </source>
</evidence>
<evidence type="ECO:0000256" key="8">
    <source>
        <dbReference type="RuleBase" id="RU361270"/>
    </source>
</evidence>
<reference evidence="11" key="1">
    <citation type="submission" date="2016-10" db="EMBL/GenBank/DDBJ databases">
        <authorList>
            <person name="Varghese N."/>
            <person name="Submissions S."/>
        </authorList>
    </citation>
    <scope>NUCLEOTIDE SEQUENCE [LARGE SCALE GENOMIC DNA]</scope>
    <source>
        <strain evidence="11">CGMCC 1.6474</strain>
    </source>
</reference>
<organism evidence="10 11">
    <name type="scientific">Methylorubrum salsuginis</name>
    <dbReference type="NCBI Taxonomy" id="414703"/>
    <lineage>
        <taxon>Bacteria</taxon>
        <taxon>Pseudomonadati</taxon>
        <taxon>Pseudomonadota</taxon>
        <taxon>Alphaproteobacteria</taxon>
        <taxon>Hyphomicrobiales</taxon>
        <taxon>Methylobacteriaceae</taxon>
        <taxon>Methylorubrum</taxon>
    </lineage>
</organism>
<evidence type="ECO:0000256" key="4">
    <source>
        <dbReference type="ARBA" id="ARBA00011881"/>
    </source>
</evidence>
<proteinExistence type="inferred from homology"/>
<name>A0A1I4CXV6_9HYPH</name>
<comment type="catalytic activity">
    <reaction evidence="1 8">
        <text>5-hydroxyisourate + H2O = 5-hydroxy-2-oxo-4-ureido-2,5-dihydro-1H-imidazole-5-carboxylate + H(+)</text>
        <dbReference type="Rhea" id="RHEA:23736"/>
        <dbReference type="ChEBI" id="CHEBI:15377"/>
        <dbReference type="ChEBI" id="CHEBI:15378"/>
        <dbReference type="ChEBI" id="CHEBI:18072"/>
        <dbReference type="ChEBI" id="CHEBI:58639"/>
        <dbReference type="EC" id="3.5.2.17"/>
    </reaction>
</comment>
<dbReference type="SUPFAM" id="SSF49472">
    <property type="entry name" value="Transthyretin (synonym: prealbumin)"/>
    <property type="match status" value="1"/>
</dbReference>
<dbReference type="STRING" id="414703.SAMN04488125_10556"/>
<dbReference type="AlphaFoldDB" id="A0A1I4CXV6"/>
<comment type="function">
    <text evidence="2">Catalyzes the hydrolysis of 5-hydroxyisourate (HIU) to 2-oxo-4-hydroxy-4-carboxy-5-ureidoimidazoline (OHCU).</text>
</comment>
<dbReference type="Gene3D" id="2.60.40.180">
    <property type="entry name" value="Transthyretin/hydroxyisourate hydrolase domain"/>
    <property type="match status" value="1"/>
</dbReference>
<evidence type="ECO:0000256" key="7">
    <source>
        <dbReference type="PIRSR" id="PIRSR600895-51"/>
    </source>
</evidence>
<evidence type="ECO:0000259" key="9">
    <source>
        <dbReference type="Pfam" id="PF00576"/>
    </source>
</evidence>
<dbReference type="InterPro" id="IPR023416">
    <property type="entry name" value="Transthyretin/HIU_hydrolase_d"/>
</dbReference>
<dbReference type="InterPro" id="IPR000895">
    <property type="entry name" value="Transthyretin/HIU_hydrolase"/>
</dbReference>
<dbReference type="InterPro" id="IPR036817">
    <property type="entry name" value="Transthyretin/HIU_hydrolase_sf"/>
</dbReference>
<accession>A0A1I4CXV6</accession>
<evidence type="ECO:0000256" key="3">
    <source>
        <dbReference type="ARBA" id="ARBA00009850"/>
    </source>
</evidence>
<dbReference type="GO" id="GO:0006144">
    <property type="term" value="P:purine nucleobase metabolic process"/>
    <property type="evidence" value="ECO:0007669"/>
    <property type="project" value="UniProtKB-KW"/>
</dbReference>
<feature type="binding site" evidence="7">
    <location>
        <position position="119"/>
    </location>
    <ligand>
        <name>substrate</name>
    </ligand>
</feature>
<dbReference type="Proteomes" id="UP000198804">
    <property type="component" value="Unassembled WGS sequence"/>
</dbReference>
<evidence type="ECO:0000313" key="10">
    <source>
        <dbReference type="EMBL" id="SFK85613.1"/>
    </source>
</evidence>
<comment type="similarity">
    <text evidence="3 8">Belongs to the transthyretin family. 5-hydroxyisourate hydrolase subfamily.</text>
</comment>
<dbReference type="RefSeq" id="WP_091943977.1">
    <property type="nucleotide sequence ID" value="NZ_FOSV01000005.1"/>
</dbReference>